<comment type="caution">
    <text evidence="2">The sequence shown here is derived from an EMBL/GenBank/DDBJ whole genome shotgun (WGS) entry which is preliminary data.</text>
</comment>
<organism evidence="2">
    <name type="scientific">Salmonella senftenberg</name>
    <dbReference type="NCBI Taxonomy" id="28150"/>
    <lineage>
        <taxon>Bacteria</taxon>
        <taxon>Pseudomonadati</taxon>
        <taxon>Pseudomonadota</taxon>
        <taxon>Gammaproteobacteria</taxon>
        <taxon>Enterobacterales</taxon>
        <taxon>Enterobacteriaceae</taxon>
        <taxon>Salmonella</taxon>
    </lineage>
</organism>
<feature type="region of interest" description="Disordered" evidence="1">
    <location>
        <begin position="1"/>
        <end position="22"/>
    </location>
</feature>
<evidence type="ECO:0000313" key="2">
    <source>
        <dbReference type="EMBL" id="EDF8494992.1"/>
    </source>
</evidence>
<dbReference type="AlphaFoldDB" id="A0A3V2HZ32"/>
<gene>
    <name evidence="2" type="ORF">B6442_02690</name>
</gene>
<protein>
    <submittedName>
        <fullName evidence="2">DUF4222 domain-containing protein</fullName>
    </submittedName>
</protein>
<dbReference type="EMBL" id="AAMCCN010000001">
    <property type="protein sequence ID" value="EDF8494992.1"/>
    <property type="molecule type" value="Genomic_DNA"/>
</dbReference>
<accession>A0A3V2HZ32</accession>
<reference evidence="2" key="1">
    <citation type="submission" date="2018-07" db="EMBL/GenBank/DDBJ databases">
        <authorList>
            <consortium name="GenomeTrakr network: Whole genome sequencing for foodborne pathogen traceback"/>
        </authorList>
    </citation>
    <scope>NUCLEOTIDE SEQUENCE</scope>
    <source>
        <strain evidence="2">ADRDL-1057</strain>
    </source>
</reference>
<dbReference type="InterPro" id="IPR025317">
    <property type="entry name" value="DUF4222"/>
</dbReference>
<sequence>MAKKITGNTASGQALPEIRPGDKWQDKSGGVVLITGYQFNRVNYIRDGYTHPCISSVDRFRRDFSRVEVQSFTGWRELNKPLEKVRKLRSQINASREVAK</sequence>
<proteinExistence type="predicted"/>
<dbReference type="Pfam" id="PF13973">
    <property type="entry name" value="DUF4222"/>
    <property type="match status" value="1"/>
</dbReference>
<evidence type="ECO:0000256" key="1">
    <source>
        <dbReference type="SAM" id="MobiDB-lite"/>
    </source>
</evidence>
<feature type="compositionally biased region" description="Polar residues" evidence="1">
    <location>
        <begin position="1"/>
        <end position="12"/>
    </location>
</feature>
<name>A0A3V2HZ32_SALSE</name>